<protein>
    <submittedName>
        <fullName evidence="2">Uncharacterized protein</fullName>
    </submittedName>
</protein>
<gene>
    <name evidence="2" type="ORF">NEZAVI_LOCUS6978</name>
</gene>
<dbReference type="EMBL" id="OV725079">
    <property type="protein sequence ID" value="CAH1397048.1"/>
    <property type="molecule type" value="Genomic_DNA"/>
</dbReference>
<accession>A0A9P0H7P7</accession>
<feature type="region of interest" description="Disordered" evidence="1">
    <location>
        <begin position="79"/>
        <end position="104"/>
    </location>
</feature>
<dbReference type="OrthoDB" id="10532636at2759"/>
<evidence type="ECO:0000313" key="3">
    <source>
        <dbReference type="Proteomes" id="UP001152798"/>
    </source>
</evidence>
<sequence>MEKDRRGGLTKRMGAYMRWKDERMALESDPYEEGLGYCPGLRHIQHGSVQENLQFSSAPSHGLYVAGGVAMSSGPCVQELPSSGSLPPHSSKRKTCENRGGAGKSSGLTYPIKALGADISAALIWLDQSTAQASIPISQGLNLEPYETRLFPIMSIRSGAPLYLNLKLEHPHHPPPSPGTICHSLELNRVNSRW</sequence>
<proteinExistence type="predicted"/>
<name>A0A9P0H7P7_NEZVI</name>
<organism evidence="2 3">
    <name type="scientific">Nezara viridula</name>
    <name type="common">Southern green stink bug</name>
    <name type="synonym">Cimex viridulus</name>
    <dbReference type="NCBI Taxonomy" id="85310"/>
    <lineage>
        <taxon>Eukaryota</taxon>
        <taxon>Metazoa</taxon>
        <taxon>Ecdysozoa</taxon>
        <taxon>Arthropoda</taxon>
        <taxon>Hexapoda</taxon>
        <taxon>Insecta</taxon>
        <taxon>Pterygota</taxon>
        <taxon>Neoptera</taxon>
        <taxon>Paraneoptera</taxon>
        <taxon>Hemiptera</taxon>
        <taxon>Heteroptera</taxon>
        <taxon>Panheteroptera</taxon>
        <taxon>Pentatomomorpha</taxon>
        <taxon>Pentatomoidea</taxon>
        <taxon>Pentatomidae</taxon>
        <taxon>Pentatominae</taxon>
        <taxon>Nezara</taxon>
    </lineage>
</organism>
<feature type="compositionally biased region" description="Low complexity" evidence="1">
    <location>
        <begin position="80"/>
        <end position="89"/>
    </location>
</feature>
<keyword evidence="3" id="KW-1185">Reference proteome</keyword>
<dbReference type="AlphaFoldDB" id="A0A9P0H7P7"/>
<evidence type="ECO:0000313" key="2">
    <source>
        <dbReference type="EMBL" id="CAH1397048.1"/>
    </source>
</evidence>
<reference evidence="2" key="1">
    <citation type="submission" date="2022-01" db="EMBL/GenBank/DDBJ databases">
        <authorList>
            <person name="King R."/>
        </authorList>
    </citation>
    <scope>NUCLEOTIDE SEQUENCE</scope>
</reference>
<evidence type="ECO:0000256" key="1">
    <source>
        <dbReference type="SAM" id="MobiDB-lite"/>
    </source>
</evidence>
<dbReference type="Proteomes" id="UP001152798">
    <property type="component" value="Chromosome 3"/>
</dbReference>